<evidence type="ECO:0000313" key="1">
    <source>
        <dbReference type="EMBL" id="ADG90585.1"/>
    </source>
</evidence>
<dbReference type="STRING" id="633148.Tagg_0309"/>
<dbReference type="RefSeq" id="WP_013129178.1">
    <property type="nucleotide sequence ID" value="NC_014160.1"/>
</dbReference>
<sequence>MRINGIHYGLTLMYSYLLPFFEIEETANGFIFTKKHGVSKGLKCIFTEDSLSTICNTSLVPPSERIHIPALLGLNKKALFKRLSNELGEEIVGRVTLMYSPLDARDILEVIILSRNTDYLRNTIKWSRDLLRGVNISNVYSSYIPHSLERLRNSLKGIDLSLYMSDNTILNLLKVANIGPKTISALMLHGYGNTLYAPVDRHFSKLLSSRFRVGEPLKKYCLQNVMNCLKCERCLKCKYGFSMRLLDKYNGVVQSLNYTASRLERKLSKLESILLKSIGEYRALPKLVNTIIERFNKGFQ</sequence>
<reference evidence="2" key="2">
    <citation type="journal article" date="2010" name="Stand. Genomic Sci.">
        <title>Complete genome sequence of Thermosphaera aggregans type strain (M11TLT).</title>
        <authorList>
            <person name="Spring S."/>
            <person name="Rachel R."/>
            <person name="Lapidus A."/>
            <person name="Davenport K."/>
            <person name="Tice H."/>
            <person name="Copeland A."/>
            <person name="Cheng J.-F."/>
            <person name="Lucas S."/>
            <person name="Chen F."/>
            <person name="Nolan M."/>
            <person name="Bruce D."/>
            <person name="Goodwin L."/>
            <person name="Pitluck S."/>
            <person name="Ivanova N."/>
            <person name="Mavromatis K."/>
            <person name="Ovchinnikova G."/>
            <person name="Pati A."/>
            <person name="Chen A."/>
            <person name="Palaniappan K."/>
            <person name="Land M."/>
            <person name="Hauser L."/>
            <person name="Chang Y.-J."/>
            <person name="Jeffries C.C."/>
            <person name="Brettin T."/>
            <person name="Detter J.C."/>
            <person name="Tapia R."/>
            <person name="Han C."/>
            <person name="Heimerl T."/>
            <person name="Weikl F."/>
            <person name="Brambilla E."/>
            <person name="Goker M."/>
            <person name="Bristow J."/>
            <person name="Eisen J.A."/>
            <person name="Markowitz V."/>
            <person name="Hugenholtz P."/>
            <person name="Kyrpides N.C."/>
            <person name="Klenk H.-P."/>
        </authorList>
    </citation>
    <scope>NUCLEOTIDE SEQUENCE [LARGE SCALE GENOMIC DNA]</scope>
    <source>
        <strain evidence="2">DSM 11486 / M11TL</strain>
    </source>
</reference>
<proteinExistence type="predicted"/>
<dbReference type="EMBL" id="CP001939">
    <property type="protein sequence ID" value="ADG90585.1"/>
    <property type="molecule type" value="Genomic_DNA"/>
</dbReference>
<accession>D5U0D5</accession>
<reference key="3">
    <citation type="submission" date="2010-02" db="EMBL/GenBank/DDBJ databases">
        <title>Complete genome sequence of Thermosphaera aggregans type strain (M11TL).</title>
        <authorList>
            <consortium name="US DOE Joint Genome Institute (JGI-PGF)"/>
            <person name="Spring S."/>
            <person name="Lapidus A."/>
            <person name="Munk C."/>
            <person name="Schroeder M."/>
            <person name="Glavina Del Rio T."/>
            <person name="Tice H."/>
            <person name="Copeland A."/>
            <person name="Cheng J.-F."/>
            <person name="Lucas S."/>
            <person name="Chen F."/>
            <person name="Nolan M."/>
            <person name="Bruce D."/>
            <person name="Goodwin L."/>
            <person name="Pitluck S."/>
            <person name="Ivanova N."/>
            <person name="Mavromatis K."/>
            <person name="Ovchinnikova G."/>
            <person name="Pati A."/>
            <person name="Chen A."/>
            <person name="Palaniappan K."/>
            <person name="Land M."/>
            <person name="Hauser L."/>
            <person name="Chang Y.-J."/>
            <person name="Jeffries C.C."/>
            <person name="Brettin T."/>
            <person name="Detter J.C."/>
            <person name="Tapia R."/>
            <person name="Han C."/>
            <person name="Chain P."/>
            <person name="Heimerl T."/>
            <person name="Weik F."/>
            <person name="Goker M."/>
            <person name="Rachel R."/>
            <person name="Bristow J."/>
            <person name="Eisen J.A."/>
            <person name="Markowitz V."/>
            <person name="Hugenholtz P."/>
            <person name="Kyrpides N.C."/>
            <person name="Klenk H.-P."/>
        </authorList>
    </citation>
    <scope>NUCLEOTIDE SEQUENCE</scope>
    <source>
        <strain>DSM 11486</strain>
    </source>
</reference>
<dbReference type="KEGG" id="tag:Tagg_0309"/>
<dbReference type="Proteomes" id="UP000002376">
    <property type="component" value="Chromosome"/>
</dbReference>
<dbReference type="eggNOG" id="arCOG00465">
    <property type="taxonomic scope" value="Archaea"/>
</dbReference>
<organism evidence="1 2">
    <name type="scientific">Thermosphaera aggregans (strain DSM 11486 / M11TL)</name>
    <dbReference type="NCBI Taxonomy" id="633148"/>
    <lineage>
        <taxon>Archaea</taxon>
        <taxon>Thermoproteota</taxon>
        <taxon>Thermoprotei</taxon>
        <taxon>Desulfurococcales</taxon>
        <taxon>Desulfurococcaceae</taxon>
        <taxon>Thermosphaera</taxon>
    </lineage>
</organism>
<protein>
    <recommendedName>
        <fullName evidence="3">HhH-GPD domain-containing protein</fullName>
    </recommendedName>
</protein>
<evidence type="ECO:0000313" key="2">
    <source>
        <dbReference type="Proteomes" id="UP000002376"/>
    </source>
</evidence>
<dbReference type="OrthoDB" id="19248at2157"/>
<evidence type="ECO:0008006" key="3">
    <source>
        <dbReference type="Google" id="ProtNLM"/>
    </source>
</evidence>
<dbReference type="AlphaFoldDB" id="D5U0D5"/>
<gene>
    <name evidence="1" type="ordered locus">Tagg_0309</name>
</gene>
<dbReference type="SUPFAM" id="SSF48150">
    <property type="entry name" value="DNA-glycosylase"/>
    <property type="match status" value="1"/>
</dbReference>
<reference evidence="1 2" key="1">
    <citation type="journal article" date="2010" name="Stand. Genomic Sci.">
        <title>Complete genome sequence of Thermosphaera aggregans type strain (M11TL).</title>
        <authorList>
            <person name="Spring S."/>
            <person name="Rachel R."/>
            <person name="Lapidus A."/>
            <person name="Davenport K."/>
            <person name="Tice H."/>
            <person name="Copeland A."/>
            <person name="Cheng J.F."/>
            <person name="Lucas S."/>
            <person name="Chen F."/>
            <person name="Nolan M."/>
            <person name="Bruce D."/>
            <person name="Goodwin L."/>
            <person name="Pitluck S."/>
            <person name="Ivanova N."/>
            <person name="Mavromatis K."/>
            <person name="Ovchinnikova G."/>
            <person name="Pati A."/>
            <person name="Chen A."/>
            <person name="Palaniappan K."/>
            <person name="Land M."/>
            <person name="Hauser L."/>
            <person name="Chang Y.J."/>
            <person name="Jeffries C.C."/>
            <person name="Brettin T."/>
            <person name="Detter J.C."/>
            <person name="Tapia R."/>
            <person name="Han C."/>
            <person name="Heimerl T."/>
            <person name="Weikl F."/>
            <person name="Brambilla E."/>
            <person name="Goker M."/>
            <person name="Bristow J."/>
            <person name="Eisen J.A."/>
            <person name="Markowitz V."/>
            <person name="Hugenholtz P."/>
            <person name="Kyrpides N.C."/>
            <person name="Klenk H.P."/>
        </authorList>
    </citation>
    <scope>NUCLEOTIDE SEQUENCE [LARGE SCALE GENOMIC DNA]</scope>
    <source>
        <strain evidence="2">DSM 11486 / M11TL</strain>
    </source>
</reference>
<keyword evidence="2" id="KW-1185">Reference proteome</keyword>
<dbReference type="GO" id="GO:0003824">
    <property type="term" value="F:catalytic activity"/>
    <property type="evidence" value="ECO:0007669"/>
    <property type="project" value="InterPro"/>
</dbReference>
<dbReference type="HOGENOM" id="CLU_854236_0_0_2"/>
<dbReference type="GeneID" id="9165322"/>
<name>D5U0D5_THEAM</name>
<dbReference type="InterPro" id="IPR011257">
    <property type="entry name" value="DNA_glycosylase"/>
</dbReference>
<dbReference type="GO" id="GO:0006281">
    <property type="term" value="P:DNA repair"/>
    <property type="evidence" value="ECO:0007669"/>
    <property type="project" value="InterPro"/>
</dbReference>